<dbReference type="InterPro" id="IPR006047">
    <property type="entry name" value="GH13_cat_dom"/>
</dbReference>
<dbReference type="Proteomes" id="UP000234752">
    <property type="component" value="Chromosome eg_1"/>
</dbReference>
<dbReference type="InterPro" id="IPR045857">
    <property type="entry name" value="O16G_dom_2"/>
</dbReference>
<dbReference type="SMART" id="SM00642">
    <property type="entry name" value="Aamy"/>
    <property type="match status" value="1"/>
</dbReference>
<dbReference type="Gene3D" id="3.20.20.80">
    <property type="entry name" value="Glycosidases"/>
    <property type="match status" value="1"/>
</dbReference>
<proteinExistence type="predicted"/>
<name>A0A2K9N9D9_9PROT</name>
<dbReference type="PANTHER" id="PTHR10357:SF213">
    <property type="entry name" value="ALPHA AMYLASE CATALYTIC REGION"/>
    <property type="match status" value="1"/>
</dbReference>
<dbReference type="InterPro" id="IPR017853">
    <property type="entry name" value="GH"/>
</dbReference>
<evidence type="ECO:0000313" key="2">
    <source>
        <dbReference type="Proteomes" id="UP000234752"/>
    </source>
</evidence>
<dbReference type="RefSeq" id="WP_102111460.1">
    <property type="nucleotide sequence ID" value="NZ_BMGN01000003.1"/>
</dbReference>
<dbReference type="EMBL" id="CP025611">
    <property type="protein sequence ID" value="AUN29738.1"/>
    <property type="molecule type" value="Genomic_DNA"/>
</dbReference>
<gene>
    <name evidence="1" type="ORF">C0V82_05515</name>
</gene>
<protein>
    <submittedName>
        <fullName evidence="1">Amylosucrase</fullName>
    </submittedName>
</protein>
<dbReference type="AlphaFoldDB" id="A0A2K9N9D9"/>
<dbReference type="SUPFAM" id="SSF51445">
    <property type="entry name" value="(Trans)glycosidases"/>
    <property type="match status" value="1"/>
</dbReference>
<accession>A0A2K9N9D9</accession>
<dbReference type="PANTHER" id="PTHR10357">
    <property type="entry name" value="ALPHA-AMYLASE FAMILY MEMBER"/>
    <property type="match status" value="1"/>
</dbReference>
<reference evidence="1 2" key="1">
    <citation type="submission" date="2017-12" db="EMBL/GenBank/DDBJ databases">
        <title>Genomes of bacteria within cyanobacterial aggregates.</title>
        <authorList>
            <person name="Cai H."/>
        </authorList>
    </citation>
    <scope>NUCLEOTIDE SEQUENCE [LARGE SCALE GENOMIC DNA]</scope>
    <source>
        <strain evidence="1 2">TH16</strain>
    </source>
</reference>
<dbReference type="KEGG" id="ncb:C0V82_05515"/>
<dbReference type="Gene3D" id="1.10.1740.10">
    <property type="match status" value="1"/>
</dbReference>
<organism evidence="1 2">
    <name type="scientific">Niveispirillum cyanobacteriorum</name>
    <dbReference type="NCBI Taxonomy" id="1612173"/>
    <lineage>
        <taxon>Bacteria</taxon>
        <taxon>Pseudomonadati</taxon>
        <taxon>Pseudomonadota</taxon>
        <taxon>Alphaproteobacteria</taxon>
        <taxon>Rhodospirillales</taxon>
        <taxon>Azospirillaceae</taxon>
        <taxon>Niveispirillum</taxon>
    </lineage>
</organism>
<dbReference type="Pfam" id="PF00128">
    <property type="entry name" value="Alpha-amylase"/>
    <property type="match status" value="1"/>
</dbReference>
<evidence type="ECO:0000313" key="1">
    <source>
        <dbReference type="EMBL" id="AUN29738.1"/>
    </source>
</evidence>
<keyword evidence="2" id="KW-1185">Reference proteome</keyword>
<dbReference type="GO" id="GO:0005975">
    <property type="term" value="P:carbohydrate metabolic process"/>
    <property type="evidence" value="ECO:0007669"/>
    <property type="project" value="InterPro"/>
</dbReference>
<dbReference type="OrthoDB" id="9805159at2"/>
<dbReference type="Gene3D" id="3.90.400.10">
    <property type="entry name" value="Oligo-1,6-glucosidase, Domain 2"/>
    <property type="match status" value="1"/>
</dbReference>
<sequence length="604" mass="65589">MSAFPLALPDDAELSARLSARIGQHWHRLLAALRPLYGEGAWEGELAARLLGAAIARPADLRALDQVREAAPDWFQKPEMVGYCTYIDRFGGTLAGTRARLDELSQLGVRYFHPLPLLKPREGDSDGGFAVADFRQVDPKLGSIDDLRALASDLRARGISLCLDIVCNHTADTHDWALAAKAGDAKYRDFYHVVEAADQVAAYEAHLGQVFPQTAPGNFTFVPEMQGHVWTTFYPFQWDLNYANPVVFIEMMDVLLYLANQGAEVFRLDSAPFLWKRAGSDCRGLPETHQVVRAWRAALAIVAPAVALKAEAIVGLAEVLPFLGEPEQPECHLAYNNTAMTALWAALATGDTRPLSTCLTQALAKPAGAGWLTYVRCHDDIIWGALKGVIPDETLARISDFYAGAVPGSFADGQAFQAEPGAVRSTNGMAASLAGVRDGADNAAALARLRLLYGVTFALDGIPAIYMGDERALTNDPDYAVEPDHDDGRWLHRPRMDWTRNGGPTHAAIARFAQLRQGRACLHAGNPARPLLTADPALLAFERADRGGDRLICLGWFKGDAMTTDLSGLLGSGDWIDLLDGTDVNAQSVAMAPWGLRWLVKKNG</sequence>